<feature type="compositionally biased region" description="Basic and acidic residues" evidence="17">
    <location>
        <begin position="12"/>
        <end position="24"/>
    </location>
</feature>
<keyword evidence="9 16" id="KW-0547">Nucleotide-binding</keyword>
<dbReference type="InterPro" id="IPR003593">
    <property type="entry name" value="AAA+_ATPase"/>
</dbReference>
<comment type="caution">
    <text evidence="19">The sequence shown here is derived from an EMBL/GenBank/DDBJ whole genome shotgun (WGS) entry which is preliminary data.</text>
</comment>
<keyword evidence="10" id="KW-0862">Zinc</keyword>
<name>A0AAP6JGJ0_9GAMM</name>
<evidence type="ECO:0000256" key="9">
    <source>
        <dbReference type="ARBA" id="ARBA00022741"/>
    </source>
</evidence>
<evidence type="ECO:0000256" key="14">
    <source>
        <dbReference type="ARBA" id="ARBA00023136"/>
    </source>
</evidence>
<dbReference type="Gene3D" id="3.40.50.300">
    <property type="entry name" value="P-loop containing nucleotide triphosphate hydrolases"/>
    <property type="match status" value="1"/>
</dbReference>
<dbReference type="GO" id="GO:0005886">
    <property type="term" value="C:plasma membrane"/>
    <property type="evidence" value="ECO:0007669"/>
    <property type="project" value="UniProtKB-SubCell"/>
</dbReference>
<dbReference type="EMBL" id="JAYGII010000044">
    <property type="protein sequence ID" value="MEA5446635.1"/>
    <property type="molecule type" value="Genomic_DNA"/>
</dbReference>
<dbReference type="PANTHER" id="PTHR30258">
    <property type="entry name" value="TYPE II SECRETION SYSTEM PROTEIN GSPE-RELATED"/>
    <property type="match status" value="1"/>
</dbReference>
<comment type="similarity">
    <text evidence="4 16">Belongs to the GSP E family.</text>
</comment>
<dbReference type="Pfam" id="PF22341">
    <property type="entry name" value="GSPE_N1E"/>
    <property type="match status" value="1"/>
</dbReference>
<evidence type="ECO:0000313" key="19">
    <source>
        <dbReference type="EMBL" id="MEA5446635.1"/>
    </source>
</evidence>
<feature type="compositionally biased region" description="Acidic residues" evidence="17">
    <location>
        <begin position="25"/>
        <end position="35"/>
    </location>
</feature>
<comment type="subcellular location">
    <subcellularLocation>
        <location evidence="3 16">Cell inner membrane</location>
    </subcellularLocation>
</comment>
<keyword evidence="11 16" id="KW-0067">ATP-binding</keyword>
<keyword evidence="14" id="KW-0472">Membrane</keyword>
<dbReference type="CDD" id="cd01129">
    <property type="entry name" value="PulE-GspE-like"/>
    <property type="match status" value="1"/>
</dbReference>
<evidence type="ECO:0000259" key="18">
    <source>
        <dbReference type="PROSITE" id="PS00662"/>
    </source>
</evidence>
<dbReference type="GO" id="GO:0015628">
    <property type="term" value="P:protein secretion by the type II secretion system"/>
    <property type="evidence" value="ECO:0007669"/>
    <property type="project" value="UniProtKB-UniRule"/>
</dbReference>
<dbReference type="InterPro" id="IPR027417">
    <property type="entry name" value="P-loop_NTPase"/>
</dbReference>
<comment type="cofactor">
    <cofactor evidence="1">
        <name>Zn(2+)</name>
        <dbReference type="ChEBI" id="CHEBI:29105"/>
    </cofactor>
</comment>
<keyword evidence="7" id="KW-0997">Cell inner membrane</keyword>
<dbReference type="SMART" id="SM00382">
    <property type="entry name" value="AAA"/>
    <property type="match status" value="1"/>
</dbReference>
<keyword evidence="20" id="KW-1185">Reference proteome</keyword>
<evidence type="ECO:0000256" key="3">
    <source>
        <dbReference type="ARBA" id="ARBA00004533"/>
    </source>
</evidence>
<dbReference type="InterPro" id="IPR013369">
    <property type="entry name" value="T2SS_GspE"/>
</dbReference>
<evidence type="ECO:0000256" key="11">
    <source>
        <dbReference type="ARBA" id="ARBA00022840"/>
    </source>
</evidence>
<keyword evidence="12 16" id="KW-0653">Protein transport</keyword>
<dbReference type="PROSITE" id="PS00662">
    <property type="entry name" value="T2SP_E"/>
    <property type="match status" value="1"/>
</dbReference>
<dbReference type="PANTHER" id="PTHR30258:SF27">
    <property type="entry name" value="BACTERIOPHAGE ADSORPTION PROTEIN B-RELATED"/>
    <property type="match status" value="1"/>
</dbReference>
<proteinExistence type="inferred from homology"/>
<dbReference type="GO" id="GO:0005524">
    <property type="term" value="F:ATP binding"/>
    <property type="evidence" value="ECO:0007669"/>
    <property type="project" value="UniProtKB-UniRule"/>
</dbReference>
<evidence type="ECO:0000256" key="16">
    <source>
        <dbReference type="RuleBase" id="RU366070"/>
    </source>
</evidence>
<dbReference type="Pfam" id="PF00437">
    <property type="entry name" value="T2SSE"/>
    <property type="match status" value="1"/>
</dbReference>
<evidence type="ECO:0000313" key="20">
    <source>
        <dbReference type="Proteomes" id="UP001302316"/>
    </source>
</evidence>
<comment type="catalytic activity">
    <reaction evidence="15">
        <text>ATP + H2O + cellular proteinSide 1 = ADP + phosphate + cellular proteinSide 2.</text>
        <dbReference type="EC" id="7.4.2.8"/>
    </reaction>
</comment>
<organism evidence="19 20">
    <name type="scientific">Natronospira elongata</name>
    <dbReference type="NCBI Taxonomy" id="3110268"/>
    <lineage>
        <taxon>Bacteria</taxon>
        <taxon>Pseudomonadati</taxon>
        <taxon>Pseudomonadota</taxon>
        <taxon>Gammaproteobacteria</taxon>
        <taxon>Natronospirales</taxon>
        <taxon>Natronospiraceae</taxon>
        <taxon>Natronospira</taxon>
    </lineage>
</organism>
<sequence length="527" mass="58557">MMATTDPLQTAADERTEDSLREAGEEFEAPVEGAEEEEVAGRLPFAFARRHGVLLGEKLDDGRIELICRPGVTPACLREARRYAGVALSPRKVSREEFDNILQQAYEDAGSANKMMEGIEEDVDLNSVAQSLPEPEDLLEADDDAPIIRLINALLTEAVKESASDIHIEPFENRLVVRFRVDGVLREALTSRRAVAPLLVSRVKVMAKLDIAEKRVPQDGRISLRVAGRAVDVRVSTLPSGHGERVVLRLLDKQAGRLDLDHLGMEPKAQRLMDELIHKPHGIILVTGPTGSGKTTTLYASLTRLNETSRNIMTVEDPIEYYLDGIGQTQVSTKVNMTFARGLRAILRQDPDVVMVGEIRDLETAEIAVQASLTGHLVLSTLHTNTAIGAVARLRDMGVEPFLLSSSLLGLAAQRLVRRLCPDCKEAYEPEEREREMIGLPDQERLTLYRPKGCEACNHSGYRGRMGIYELVPIDDHMRTMIHDGSSEQALERYARQLTPSIREDGRRKVLAGETTIQEVVRVTRED</sequence>
<dbReference type="InterPro" id="IPR037257">
    <property type="entry name" value="T2SS_E_N_sf"/>
</dbReference>
<reference evidence="19 20" key="1">
    <citation type="submission" date="2023-12" db="EMBL/GenBank/DDBJ databases">
        <title>Whole-genome sequencing of halo(alkali)philic microorganisms from hypersaline lakes.</title>
        <authorList>
            <person name="Sorokin D.Y."/>
            <person name="Merkel A.Y."/>
            <person name="Messina E."/>
            <person name="Yakimov M."/>
        </authorList>
    </citation>
    <scope>NUCLEOTIDE SEQUENCE [LARGE SCALE GENOMIC DNA]</scope>
    <source>
        <strain evidence="19 20">AB-CW1</strain>
    </source>
</reference>
<dbReference type="GO" id="GO:0015627">
    <property type="term" value="C:type II protein secretion system complex"/>
    <property type="evidence" value="ECO:0007669"/>
    <property type="project" value="UniProtKB-UniRule"/>
</dbReference>
<dbReference type="SUPFAM" id="SSF160246">
    <property type="entry name" value="EspE N-terminal domain-like"/>
    <property type="match status" value="1"/>
</dbReference>
<dbReference type="InterPro" id="IPR054757">
    <property type="entry name" value="GSPE_N1E"/>
</dbReference>
<evidence type="ECO:0000256" key="10">
    <source>
        <dbReference type="ARBA" id="ARBA00022833"/>
    </source>
</evidence>
<dbReference type="Gene3D" id="3.30.450.90">
    <property type="match status" value="1"/>
</dbReference>
<evidence type="ECO:0000256" key="1">
    <source>
        <dbReference type="ARBA" id="ARBA00001947"/>
    </source>
</evidence>
<evidence type="ECO:0000256" key="8">
    <source>
        <dbReference type="ARBA" id="ARBA00022723"/>
    </source>
</evidence>
<dbReference type="Gene3D" id="3.30.300.160">
    <property type="entry name" value="Type II secretion system, protein E, N-terminal domain"/>
    <property type="match status" value="1"/>
</dbReference>
<evidence type="ECO:0000256" key="12">
    <source>
        <dbReference type="ARBA" id="ARBA00022927"/>
    </source>
</evidence>
<dbReference type="GO" id="GO:0016887">
    <property type="term" value="F:ATP hydrolysis activity"/>
    <property type="evidence" value="ECO:0007669"/>
    <property type="project" value="TreeGrafter"/>
</dbReference>
<accession>A0AAP6JGJ0</accession>
<dbReference type="FunFam" id="3.40.50.300:FF:000398">
    <property type="entry name" value="Type IV pilus assembly ATPase PilB"/>
    <property type="match status" value="1"/>
</dbReference>
<feature type="region of interest" description="Disordered" evidence="17">
    <location>
        <begin position="1"/>
        <end position="35"/>
    </location>
</feature>
<evidence type="ECO:0000256" key="17">
    <source>
        <dbReference type="SAM" id="MobiDB-lite"/>
    </source>
</evidence>
<evidence type="ECO:0000256" key="6">
    <source>
        <dbReference type="ARBA" id="ARBA00022475"/>
    </source>
</evidence>
<gene>
    <name evidence="19" type="primary">gspE</name>
    <name evidence="19" type="ORF">VCB98_12480</name>
</gene>
<dbReference type="NCBIfam" id="TIGR02533">
    <property type="entry name" value="type_II_gspE"/>
    <property type="match status" value="1"/>
</dbReference>
<keyword evidence="13" id="KW-1278">Translocase</keyword>
<feature type="domain" description="Bacterial type II secretion system protein E" evidence="18">
    <location>
        <begin position="347"/>
        <end position="361"/>
    </location>
</feature>
<evidence type="ECO:0000256" key="13">
    <source>
        <dbReference type="ARBA" id="ARBA00022967"/>
    </source>
</evidence>
<dbReference type="Proteomes" id="UP001302316">
    <property type="component" value="Unassembled WGS sequence"/>
</dbReference>
<keyword evidence="5 16" id="KW-0813">Transport</keyword>
<protein>
    <recommendedName>
        <fullName evidence="16">Type II secretion system protein E</fullName>
        <shortName evidence="16">T2SS protein E</shortName>
    </recommendedName>
    <alternativeName>
        <fullName evidence="16">Type II traffic warden ATPase</fullName>
    </alternativeName>
</protein>
<dbReference type="GO" id="GO:0046872">
    <property type="term" value="F:metal ion binding"/>
    <property type="evidence" value="ECO:0007669"/>
    <property type="project" value="UniProtKB-KW"/>
</dbReference>
<dbReference type="InterPro" id="IPR001482">
    <property type="entry name" value="T2SS/T4SS_dom"/>
</dbReference>
<evidence type="ECO:0000256" key="5">
    <source>
        <dbReference type="ARBA" id="ARBA00022448"/>
    </source>
</evidence>
<evidence type="ECO:0000256" key="4">
    <source>
        <dbReference type="ARBA" id="ARBA00006611"/>
    </source>
</evidence>
<dbReference type="SUPFAM" id="SSF52540">
    <property type="entry name" value="P-loop containing nucleoside triphosphate hydrolases"/>
    <property type="match status" value="1"/>
</dbReference>
<evidence type="ECO:0000256" key="15">
    <source>
        <dbReference type="ARBA" id="ARBA00034006"/>
    </source>
</evidence>
<dbReference type="AlphaFoldDB" id="A0AAP6JGJ0"/>
<dbReference type="FunFam" id="3.30.450.90:FF:000001">
    <property type="entry name" value="Type II secretion system ATPase GspE"/>
    <property type="match status" value="1"/>
</dbReference>
<keyword evidence="6" id="KW-1003">Cell membrane</keyword>
<dbReference type="GO" id="GO:0008564">
    <property type="term" value="F:protein-exporting ATPase activity"/>
    <property type="evidence" value="ECO:0007669"/>
    <property type="project" value="UniProtKB-EC"/>
</dbReference>
<comment type="function">
    <text evidence="2 16">ATPase component of the type II secretion system required for the energy-dependent secretion of extracellular factors such as proteases and toxins from the periplasm. Acts as a molecular motor to provide the energy that is required for assembly of the pseudopilus and the extrusion of substrates generated in the cytoplasm.</text>
</comment>
<keyword evidence="8" id="KW-0479">Metal-binding</keyword>
<evidence type="ECO:0000256" key="7">
    <source>
        <dbReference type="ARBA" id="ARBA00022519"/>
    </source>
</evidence>
<evidence type="ECO:0000256" key="2">
    <source>
        <dbReference type="ARBA" id="ARBA00003288"/>
    </source>
</evidence>